<feature type="coiled-coil region" evidence="1">
    <location>
        <begin position="234"/>
        <end position="316"/>
    </location>
</feature>
<dbReference type="Proteomes" id="UP000580250">
    <property type="component" value="Unassembled WGS sequence"/>
</dbReference>
<name>A0A6V7UFL1_MELEN</name>
<comment type="caution">
    <text evidence="2">The sequence shown here is derived from an EMBL/GenBank/DDBJ whole genome shotgun (WGS) entry which is preliminary data.</text>
</comment>
<sequence>MPLIYKKQLKLKQQTKILSPPKIKKQKTIPSELLVDIFKTINTYSTELAKDRSKDPDAFYIKILIKILKGLWIFYTKKLMTSSSIVYLSAGNAFRQCKRKTLRAMSRNSPITLEEEEQYEQLTPSVDGEEQFDYVAVLAGKVDLDNENKDDENHINYWIRNYLDLFKAYKDGQAKIAKMEEDVQIRNDFLTIDEKSHLATVSDKYVNNDGTKDFWIKKYCDLVSENRVNETILVAQMNGEKKAYEEFCNNAENRFNGLLRIETNAFNEKKKSLEEKLQREKDGFEESLQREKDTYEQKLQLEKDTFNANLQKATDAFKVLFLFKVLLYLLDLPLYV</sequence>
<evidence type="ECO:0000313" key="2">
    <source>
        <dbReference type="EMBL" id="CAD2156694.1"/>
    </source>
</evidence>
<dbReference type="AlphaFoldDB" id="A0A6V7UFL1"/>
<evidence type="ECO:0000313" key="3">
    <source>
        <dbReference type="Proteomes" id="UP000580250"/>
    </source>
</evidence>
<gene>
    <name evidence="2" type="ORF">MENT_LOCUS12340</name>
</gene>
<evidence type="ECO:0000256" key="1">
    <source>
        <dbReference type="SAM" id="Coils"/>
    </source>
</evidence>
<reference evidence="2 3" key="1">
    <citation type="submission" date="2020-08" db="EMBL/GenBank/DDBJ databases">
        <authorList>
            <person name="Koutsovoulos G."/>
            <person name="Danchin GJ E."/>
        </authorList>
    </citation>
    <scope>NUCLEOTIDE SEQUENCE [LARGE SCALE GENOMIC DNA]</scope>
</reference>
<keyword evidence="1" id="KW-0175">Coiled coil</keyword>
<accession>A0A6V7UFL1</accession>
<dbReference type="EMBL" id="CAJEWN010000063">
    <property type="protein sequence ID" value="CAD2156694.1"/>
    <property type="molecule type" value="Genomic_DNA"/>
</dbReference>
<organism evidence="2 3">
    <name type="scientific">Meloidogyne enterolobii</name>
    <name type="common">Root-knot nematode worm</name>
    <name type="synonym">Meloidogyne mayaguensis</name>
    <dbReference type="NCBI Taxonomy" id="390850"/>
    <lineage>
        <taxon>Eukaryota</taxon>
        <taxon>Metazoa</taxon>
        <taxon>Ecdysozoa</taxon>
        <taxon>Nematoda</taxon>
        <taxon>Chromadorea</taxon>
        <taxon>Rhabditida</taxon>
        <taxon>Tylenchina</taxon>
        <taxon>Tylenchomorpha</taxon>
        <taxon>Tylenchoidea</taxon>
        <taxon>Meloidogynidae</taxon>
        <taxon>Meloidogyninae</taxon>
        <taxon>Meloidogyne</taxon>
    </lineage>
</organism>
<proteinExistence type="predicted"/>
<protein>
    <submittedName>
        <fullName evidence="2">Uncharacterized protein</fullName>
    </submittedName>
</protein>